<reference evidence="1" key="1">
    <citation type="submission" date="2022-12" db="EMBL/GenBank/DDBJ databases">
        <title>Genome Sequence of Lasiodiplodia mahajangana.</title>
        <authorList>
            <person name="Buettner E."/>
        </authorList>
    </citation>
    <scope>NUCLEOTIDE SEQUENCE</scope>
    <source>
        <strain evidence="1">VT137</strain>
    </source>
</reference>
<comment type="caution">
    <text evidence="1">The sequence shown here is derived from an EMBL/GenBank/DDBJ whole genome shotgun (WGS) entry which is preliminary data.</text>
</comment>
<protein>
    <submittedName>
        <fullName evidence="1">Uncharacterized protein</fullName>
    </submittedName>
</protein>
<accession>A0ACC2JR55</accession>
<organism evidence="1 2">
    <name type="scientific">Lasiodiplodia mahajangana</name>
    <dbReference type="NCBI Taxonomy" id="1108764"/>
    <lineage>
        <taxon>Eukaryota</taxon>
        <taxon>Fungi</taxon>
        <taxon>Dikarya</taxon>
        <taxon>Ascomycota</taxon>
        <taxon>Pezizomycotina</taxon>
        <taxon>Dothideomycetes</taxon>
        <taxon>Dothideomycetes incertae sedis</taxon>
        <taxon>Botryosphaeriales</taxon>
        <taxon>Botryosphaeriaceae</taxon>
        <taxon>Lasiodiplodia</taxon>
    </lineage>
</organism>
<dbReference type="Proteomes" id="UP001153332">
    <property type="component" value="Unassembled WGS sequence"/>
</dbReference>
<keyword evidence="2" id="KW-1185">Reference proteome</keyword>
<gene>
    <name evidence="1" type="ORF">O1611_g3803</name>
</gene>
<dbReference type="EMBL" id="JAPUUL010000650">
    <property type="protein sequence ID" value="KAJ8129827.1"/>
    <property type="molecule type" value="Genomic_DNA"/>
</dbReference>
<name>A0ACC2JR55_9PEZI</name>
<evidence type="ECO:0000313" key="1">
    <source>
        <dbReference type="EMBL" id="KAJ8129827.1"/>
    </source>
</evidence>
<evidence type="ECO:0000313" key="2">
    <source>
        <dbReference type="Proteomes" id="UP001153332"/>
    </source>
</evidence>
<proteinExistence type="predicted"/>
<sequence>MPSDTSSVAWPLADPALTQEILDLTQQAVHLRQSKKGANEVTKALNRGTCEIALLAADTSPIEIVTHIPLLCEDKGTPYVFVPSKVALGRACGVSRAVIAACITANEGSELAGQVKALRDKVERLASERTPSSYNNIPTIFQQIPKLNYSVSGVHNGNGARGLNGIAAIQEHIIYPLKDTSAHGVVGLADVVGHLDAPQSMAAGEEKTLPKKKKTPRIVAALLKRITTALFNFNWDPSITTQALLDTAF</sequence>